<organism evidence="1 2">
    <name type="scientific">Phytophthora fragariaefolia</name>
    <dbReference type="NCBI Taxonomy" id="1490495"/>
    <lineage>
        <taxon>Eukaryota</taxon>
        <taxon>Sar</taxon>
        <taxon>Stramenopiles</taxon>
        <taxon>Oomycota</taxon>
        <taxon>Peronosporomycetes</taxon>
        <taxon>Peronosporales</taxon>
        <taxon>Peronosporaceae</taxon>
        <taxon>Phytophthora</taxon>
    </lineage>
</organism>
<reference evidence="1" key="1">
    <citation type="submission" date="2023-04" db="EMBL/GenBank/DDBJ databases">
        <title>Phytophthora fragariaefolia NBRC 109709.</title>
        <authorList>
            <person name="Ichikawa N."/>
            <person name="Sato H."/>
            <person name="Tonouchi N."/>
        </authorList>
    </citation>
    <scope>NUCLEOTIDE SEQUENCE</scope>
    <source>
        <strain evidence="1">NBRC 109709</strain>
    </source>
</reference>
<name>A0A9W6XDG6_9STRA</name>
<proteinExistence type="predicted"/>
<dbReference type="OrthoDB" id="128382at2759"/>
<dbReference type="EMBL" id="BSXT01000940">
    <property type="protein sequence ID" value="GMF36375.1"/>
    <property type="molecule type" value="Genomic_DNA"/>
</dbReference>
<gene>
    <name evidence="1" type="ORF">Pfra01_000988600</name>
</gene>
<evidence type="ECO:0000313" key="1">
    <source>
        <dbReference type="EMBL" id="GMF36375.1"/>
    </source>
</evidence>
<dbReference type="Proteomes" id="UP001165121">
    <property type="component" value="Unassembled WGS sequence"/>
</dbReference>
<keyword evidence="2" id="KW-1185">Reference proteome</keyword>
<protein>
    <submittedName>
        <fullName evidence="1">Unnamed protein product</fullName>
    </submittedName>
</protein>
<accession>A0A9W6XDG6</accession>
<evidence type="ECO:0000313" key="2">
    <source>
        <dbReference type="Proteomes" id="UP001165121"/>
    </source>
</evidence>
<comment type="caution">
    <text evidence="1">The sequence shown here is derived from an EMBL/GenBank/DDBJ whole genome shotgun (WGS) entry which is preliminary data.</text>
</comment>
<dbReference type="AlphaFoldDB" id="A0A9W6XDG6"/>
<sequence length="100" mass="11492">MSLINRLKAELSKPFKMKDLRDIHYILKMEVHRSSDQRVMMISQHKYIAEPTTKYMMVDCTSVLTPQVPGLSLEPETELSVAQIAPQPSITEESWGLFNI</sequence>